<dbReference type="GeneTree" id="ENSGT01030000234543"/>
<dbReference type="SUPFAM" id="SSF47220">
    <property type="entry name" value="alpha-catenin/vinculin-like"/>
    <property type="match status" value="5"/>
</dbReference>
<dbReference type="Proteomes" id="UP000694388">
    <property type="component" value="Unplaced"/>
</dbReference>
<dbReference type="Gene3D" id="1.20.120.810">
    <property type="entry name" value="Vinculin, Vh2 four-helix bundle"/>
    <property type="match status" value="3"/>
</dbReference>
<dbReference type="InterPro" id="IPR036723">
    <property type="entry name" value="Alpha-catenin/vinculin-like_sf"/>
</dbReference>
<keyword evidence="9" id="KW-0677">Repeat</keyword>
<feature type="region of interest" description="Disordered" evidence="16">
    <location>
        <begin position="719"/>
        <end position="746"/>
    </location>
</feature>
<keyword evidence="7" id="KW-1003">Cell membrane</keyword>
<sequence length="927" mass="100966">MPVFHTKTIESILEPVAQQIAALVILHEEGERDGKAMPLCLFALVSMLCALSFFFQVGKGTVETTDDALLKQDMPPAFIKVESACGRLVQAVDMLAADPFSGTARDHLIDGSRGILSGTSDLLLAFDKAEVRKILRVCRGILDYVAVATVVESMADLVTYTKTLGPGMARLARLIDERQEELSLPRHRQALNTHMAAIRGLLSTLISVIKLWVSARGGSDAEEAAESRDFVVAKVSGEINEMMRVLQLTSWDEAAWESQLLLNYLSHTSQVHPVIISCRGEGSSPAALQTASQLSRGLEGLAGSVRQAAGRAEELATALQGLEPQLESGQSWLADPTAGPQGVEAVHGLLRNVRAIAAHISNPRERDELLKGVAEAEAAANRLAELRKQGMGSSPEARSLADALSGQLQGLRARASRVAADQRPIRAAPTMEGRLERARCWLQSRDKDTQRLGRIEGDLNLKFLHPVGMFPYLPLLRLCHFCPLCLLQALRARMEDVVTAQLCDVFSDTSMPLKLLAAAATAPADTPNRSAVFEDRAAQFMENSSRLASTAESAAIVGAPNVATVEGIRECVRTARDLTPQVVSSARILLKNPGNPAAVEHFDAMKNQWFTNMEKMTGLVDESVDTPSLVSASETAIYADLERCKTALAELRPQLLVAGATSMARRANRVALVARHCLFFQNDLDLFGVCVRACVRPCLYLSHSFFLSFLPALQLNEAAPPKPPLPEGSEPPPPRPPPPDERDEVFPDPIADEAVNQSMMVAARQLHEEARKWSSKGNDIIAAAKRMALLMAEMSRLVRGDAGGNKRALIECAKQIARSSDEVTSLAKEVAKQCTDKRIRTNLLQVCERIPTISTQLKILSTVKATMLGRNISSEESEQATEMLVHNAQNLMLSVKETVREAEAASIKIRTDAGLALRWVRKTPWYQ</sequence>
<dbReference type="InterPro" id="IPR006077">
    <property type="entry name" value="Vinculin/catenin"/>
</dbReference>
<dbReference type="Pfam" id="PF01044">
    <property type="entry name" value="Vinculin"/>
    <property type="match status" value="2"/>
</dbReference>
<organism evidence="17 18">
    <name type="scientific">Eptatretus burgeri</name>
    <name type="common">Inshore hagfish</name>
    <dbReference type="NCBI Taxonomy" id="7764"/>
    <lineage>
        <taxon>Eukaryota</taxon>
        <taxon>Metazoa</taxon>
        <taxon>Chordata</taxon>
        <taxon>Craniata</taxon>
        <taxon>Vertebrata</taxon>
        <taxon>Cyclostomata</taxon>
        <taxon>Myxini</taxon>
        <taxon>Myxiniformes</taxon>
        <taxon>Myxinidae</taxon>
        <taxon>Eptatretinae</taxon>
        <taxon>Eptatretus</taxon>
    </lineage>
</organism>
<evidence type="ECO:0000313" key="18">
    <source>
        <dbReference type="Proteomes" id="UP000694388"/>
    </source>
</evidence>
<dbReference type="GO" id="GO:0007155">
    <property type="term" value="P:cell adhesion"/>
    <property type="evidence" value="ECO:0007669"/>
    <property type="project" value="UniProtKB-KW"/>
</dbReference>
<comment type="similarity">
    <text evidence="5">Belongs to the vinculin/alpha-catenin family.</text>
</comment>
<keyword evidence="18" id="KW-1185">Reference proteome</keyword>
<keyword evidence="8" id="KW-0963">Cytoplasm</keyword>
<keyword evidence="11" id="KW-0965">Cell junction</keyword>
<keyword evidence="13" id="KW-0009">Actin-binding</keyword>
<evidence type="ECO:0000256" key="9">
    <source>
        <dbReference type="ARBA" id="ARBA00022737"/>
    </source>
</evidence>
<dbReference type="GO" id="GO:0042383">
    <property type="term" value="C:sarcolemma"/>
    <property type="evidence" value="ECO:0007669"/>
    <property type="project" value="UniProtKB-SubCell"/>
</dbReference>
<name>A0A8C4NH82_EPTBU</name>
<evidence type="ECO:0000256" key="6">
    <source>
        <dbReference type="ARBA" id="ARBA00014125"/>
    </source>
</evidence>
<protein>
    <recommendedName>
        <fullName evidence="6">Vinculin</fullName>
    </recommendedName>
    <alternativeName>
        <fullName evidence="15">Metavinculin</fullName>
    </alternativeName>
</protein>
<keyword evidence="14" id="KW-0206">Cytoskeleton</keyword>
<evidence type="ECO:0000256" key="16">
    <source>
        <dbReference type="SAM" id="MobiDB-lite"/>
    </source>
</evidence>
<dbReference type="GO" id="GO:0051015">
    <property type="term" value="F:actin filament binding"/>
    <property type="evidence" value="ECO:0007669"/>
    <property type="project" value="InterPro"/>
</dbReference>
<evidence type="ECO:0000256" key="15">
    <source>
        <dbReference type="ARBA" id="ARBA00033411"/>
    </source>
</evidence>
<evidence type="ECO:0000256" key="7">
    <source>
        <dbReference type="ARBA" id="ARBA00022475"/>
    </source>
</evidence>
<comment type="subcellular location">
    <subcellularLocation>
        <location evidence="4">Cell junction</location>
        <location evidence="4">Adherens junction</location>
    </subcellularLocation>
    <subcellularLocation>
        <location evidence="3">Cell membrane</location>
        <location evidence="3">Sarcolemma</location>
        <topology evidence="3">Peripheral membrane protein</topology>
        <orientation evidence="3">Cytoplasmic side</orientation>
    </subcellularLocation>
    <subcellularLocation>
        <location evidence="1">Cell projection</location>
        <location evidence="1">Podosome</location>
    </subcellularLocation>
    <subcellularLocation>
        <location evidence="2">Cytoplasm</location>
        <location evidence="2">Cytoskeleton</location>
    </subcellularLocation>
</comment>
<evidence type="ECO:0000256" key="12">
    <source>
        <dbReference type="ARBA" id="ARBA00023136"/>
    </source>
</evidence>
<evidence type="ECO:0000256" key="2">
    <source>
        <dbReference type="ARBA" id="ARBA00004245"/>
    </source>
</evidence>
<reference evidence="17" key="2">
    <citation type="submission" date="2025-09" db="UniProtKB">
        <authorList>
            <consortium name="Ensembl"/>
        </authorList>
    </citation>
    <scope>IDENTIFICATION</scope>
</reference>
<evidence type="ECO:0000256" key="3">
    <source>
        <dbReference type="ARBA" id="ARBA00004278"/>
    </source>
</evidence>
<dbReference type="OMA" id="ANNLCEL"/>
<evidence type="ECO:0000313" key="17">
    <source>
        <dbReference type="Ensembl" id="ENSEBUP00000002429.1"/>
    </source>
</evidence>
<dbReference type="PRINTS" id="PR00806">
    <property type="entry name" value="VINCULIN"/>
</dbReference>
<dbReference type="InterPro" id="IPR017997">
    <property type="entry name" value="Vinculin"/>
</dbReference>
<dbReference type="Ensembl" id="ENSEBUT00000002782.1">
    <property type="protein sequence ID" value="ENSEBUP00000002429.1"/>
    <property type="gene ID" value="ENSEBUG00000001751.1"/>
</dbReference>
<evidence type="ECO:0000256" key="1">
    <source>
        <dbReference type="ARBA" id="ARBA00004188"/>
    </source>
</evidence>
<dbReference type="Gene3D" id="1.20.120.230">
    <property type="entry name" value="Alpha-catenin/vinculin-like"/>
    <property type="match status" value="2"/>
</dbReference>
<dbReference type="FunFam" id="1.20.120.230:FF:000010">
    <property type="entry name" value="Vinculin a"/>
    <property type="match status" value="1"/>
</dbReference>
<evidence type="ECO:0000256" key="11">
    <source>
        <dbReference type="ARBA" id="ARBA00022949"/>
    </source>
</evidence>
<keyword evidence="10" id="KW-0130">Cell adhesion</keyword>
<evidence type="ECO:0000256" key="5">
    <source>
        <dbReference type="ARBA" id="ARBA00008376"/>
    </source>
</evidence>
<evidence type="ECO:0000256" key="13">
    <source>
        <dbReference type="ARBA" id="ARBA00023203"/>
    </source>
</evidence>
<evidence type="ECO:0000256" key="14">
    <source>
        <dbReference type="ARBA" id="ARBA00023212"/>
    </source>
</evidence>
<evidence type="ECO:0000256" key="8">
    <source>
        <dbReference type="ARBA" id="ARBA00022490"/>
    </source>
</evidence>
<proteinExistence type="inferred from homology"/>
<reference evidence="17" key="1">
    <citation type="submission" date="2025-08" db="UniProtKB">
        <authorList>
            <consortium name="Ensembl"/>
        </authorList>
    </citation>
    <scope>IDENTIFICATION</scope>
</reference>
<keyword evidence="12" id="KW-0472">Membrane</keyword>
<evidence type="ECO:0000256" key="4">
    <source>
        <dbReference type="ARBA" id="ARBA00004536"/>
    </source>
</evidence>
<dbReference type="AlphaFoldDB" id="A0A8C4NH82"/>
<feature type="compositionally biased region" description="Pro residues" evidence="16">
    <location>
        <begin position="720"/>
        <end position="737"/>
    </location>
</feature>
<evidence type="ECO:0000256" key="10">
    <source>
        <dbReference type="ARBA" id="ARBA00022889"/>
    </source>
</evidence>
<dbReference type="GO" id="GO:0005912">
    <property type="term" value="C:adherens junction"/>
    <property type="evidence" value="ECO:0007669"/>
    <property type="project" value="UniProtKB-SubCell"/>
</dbReference>
<dbReference type="PANTHER" id="PTHR46180">
    <property type="entry name" value="VINCULIN"/>
    <property type="match status" value="1"/>
</dbReference>
<accession>A0A8C4NH82</accession>
<dbReference type="GO" id="GO:0002102">
    <property type="term" value="C:podosome"/>
    <property type="evidence" value="ECO:0007669"/>
    <property type="project" value="UniProtKB-SubCell"/>
</dbReference>